<reference evidence="10" key="1">
    <citation type="submission" date="2014-05" db="EMBL/GenBank/DDBJ databases">
        <title>Whole genome sequencing of Lactobacillus casei NRIC0644.</title>
        <authorList>
            <person name="Atarashi H."/>
            <person name="Yoshida Y."/>
            <person name="Fujimura S."/>
            <person name="Tanaka N."/>
            <person name="Shiwa Y."/>
            <person name="Yoshikawa H."/>
            <person name="Okada S."/>
            <person name="Nakagawa J."/>
        </authorList>
    </citation>
    <scope>NUCLEOTIDE SEQUENCE [LARGE SCALE GENOMIC DNA]</scope>
    <source>
        <strain evidence="10">NRIC0644</strain>
    </source>
</reference>
<dbReference type="EMBL" id="BAYM01000090">
    <property type="protein sequence ID" value="GAN36948.1"/>
    <property type="molecule type" value="Genomic_DNA"/>
</dbReference>
<evidence type="ECO:0000256" key="6">
    <source>
        <dbReference type="ARBA" id="ARBA00023157"/>
    </source>
</evidence>
<keyword evidence="5" id="KW-0249">Electron transport</keyword>
<dbReference type="Proteomes" id="UP000032552">
    <property type="component" value="Unassembled WGS sequence"/>
</dbReference>
<dbReference type="SUPFAM" id="SSF52833">
    <property type="entry name" value="Thioredoxin-like"/>
    <property type="match status" value="1"/>
</dbReference>
<evidence type="ECO:0000313" key="9">
    <source>
        <dbReference type="EMBL" id="GAN36948.1"/>
    </source>
</evidence>
<dbReference type="InterPro" id="IPR051548">
    <property type="entry name" value="Grx-like_ET"/>
</dbReference>
<dbReference type="NCBIfam" id="TIGR02194">
    <property type="entry name" value="GlrX_NrdH"/>
    <property type="match status" value="1"/>
</dbReference>
<evidence type="ECO:0000256" key="3">
    <source>
        <dbReference type="ARBA" id="ARBA00017945"/>
    </source>
</evidence>
<dbReference type="GO" id="GO:0009055">
    <property type="term" value="F:electron transfer activity"/>
    <property type="evidence" value="ECO:0007669"/>
    <property type="project" value="TreeGrafter"/>
</dbReference>
<dbReference type="InterPro" id="IPR036249">
    <property type="entry name" value="Thioredoxin-like_sf"/>
</dbReference>
<dbReference type="PROSITE" id="PS51354">
    <property type="entry name" value="GLUTAREDOXIN_2"/>
    <property type="match status" value="1"/>
</dbReference>
<keyword evidence="7" id="KW-0676">Redox-active center</keyword>
<dbReference type="GO" id="GO:0045454">
    <property type="term" value="P:cell redox homeostasis"/>
    <property type="evidence" value="ECO:0007669"/>
    <property type="project" value="InterPro"/>
</dbReference>
<accession>A0A0C9QE82</accession>
<evidence type="ECO:0000256" key="7">
    <source>
        <dbReference type="ARBA" id="ARBA00023284"/>
    </source>
</evidence>
<dbReference type="GeneID" id="57090133"/>
<evidence type="ECO:0000313" key="10">
    <source>
        <dbReference type="Proteomes" id="UP000032552"/>
    </source>
</evidence>
<dbReference type="InterPro" id="IPR002109">
    <property type="entry name" value="Glutaredoxin"/>
</dbReference>
<dbReference type="InterPro" id="IPR011909">
    <property type="entry name" value="GlrX_NrdH"/>
</dbReference>
<protein>
    <recommendedName>
        <fullName evidence="3">Glutaredoxin-like protein NrdH</fullName>
    </recommendedName>
</protein>
<comment type="function">
    <text evidence="1">Electron transport system for the ribonucleotide reductase system NrdEF.</text>
</comment>
<feature type="domain" description="Glutaredoxin" evidence="8">
    <location>
        <begin position="4"/>
        <end position="59"/>
    </location>
</feature>
<dbReference type="Gene3D" id="3.40.30.10">
    <property type="entry name" value="Glutaredoxin"/>
    <property type="match status" value="1"/>
</dbReference>
<name>A0A0C9QE82_LACPA</name>
<dbReference type="PANTHER" id="PTHR34386:SF1">
    <property type="entry name" value="GLUTAREDOXIN-LIKE PROTEIN NRDH"/>
    <property type="match status" value="1"/>
</dbReference>
<proteinExistence type="inferred from homology"/>
<dbReference type="PANTHER" id="PTHR34386">
    <property type="entry name" value="GLUTAREDOXIN"/>
    <property type="match status" value="1"/>
</dbReference>
<evidence type="ECO:0000256" key="2">
    <source>
        <dbReference type="ARBA" id="ARBA00007787"/>
    </source>
</evidence>
<dbReference type="RefSeq" id="WP_003565549.1">
    <property type="nucleotide sequence ID" value="NZ_BAYM01000090.1"/>
</dbReference>
<keyword evidence="4" id="KW-0813">Transport</keyword>
<dbReference type="CDD" id="cd02976">
    <property type="entry name" value="NrdH"/>
    <property type="match status" value="1"/>
</dbReference>
<evidence type="ECO:0000256" key="4">
    <source>
        <dbReference type="ARBA" id="ARBA00022448"/>
    </source>
</evidence>
<comment type="caution">
    <text evidence="9">The sequence shown here is derived from an EMBL/GenBank/DDBJ whole genome shotgun (WGS) entry which is preliminary data.</text>
</comment>
<keyword evidence="6" id="KW-1015">Disulfide bond</keyword>
<dbReference type="AlphaFoldDB" id="A0A0C9QE82"/>
<evidence type="ECO:0000256" key="1">
    <source>
        <dbReference type="ARBA" id="ARBA00002292"/>
    </source>
</evidence>
<dbReference type="Pfam" id="PF00462">
    <property type="entry name" value="Glutaredoxin"/>
    <property type="match status" value="1"/>
</dbReference>
<organism evidence="9 10">
    <name type="scientific">Lacticaseibacillus paracasei NRIC 0644</name>
    <dbReference type="NCBI Taxonomy" id="1435038"/>
    <lineage>
        <taxon>Bacteria</taxon>
        <taxon>Bacillati</taxon>
        <taxon>Bacillota</taxon>
        <taxon>Bacilli</taxon>
        <taxon>Lactobacillales</taxon>
        <taxon>Lactobacillaceae</taxon>
        <taxon>Lacticaseibacillus</taxon>
    </lineage>
</organism>
<comment type="similarity">
    <text evidence="2">Belongs to the glutaredoxin family.</text>
</comment>
<evidence type="ECO:0000259" key="8">
    <source>
        <dbReference type="Pfam" id="PF00462"/>
    </source>
</evidence>
<gene>
    <name evidence="9" type="ORF">LC0644_1537</name>
</gene>
<sequence length="76" mass="8874">MRNITLFTRNGCPQCRMTKRYLDTHKIPFTEHNINEEPQYIDYLKQKGFQQVPVLEADGLDSFSGFRPDALKQLAV</sequence>
<evidence type="ECO:0000256" key="5">
    <source>
        <dbReference type="ARBA" id="ARBA00022982"/>
    </source>
</evidence>